<protein>
    <submittedName>
        <fullName evidence="1">Uncharacterized protein</fullName>
    </submittedName>
</protein>
<dbReference type="AlphaFoldDB" id="A0A382RB17"/>
<dbReference type="EMBL" id="UINC01120075">
    <property type="protein sequence ID" value="SVC94327.1"/>
    <property type="molecule type" value="Genomic_DNA"/>
</dbReference>
<gene>
    <name evidence="1" type="ORF">METZ01_LOCUS347181</name>
</gene>
<feature type="non-terminal residue" evidence="1">
    <location>
        <position position="1"/>
    </location>
</feature>
<name>A0A382RB17_9ZZZZ</name>
<proteinExistence type="predicted"/>
<organism evidence="1">
    <name type="scientific">marine metagenome</name>
    <dbReference type="NCBI Taxonomy" id="408172"/>
    <lineage>
        <taxon>unclassified sequences</taxon>
        <taxon>metagenomes</taxon>
        <taxon>ecological metagenomes</taxon>
    </lineage>
</organism>
<evidence type="ECO:0000313" key="1">
    <source>
        <dbReference type="EMBL" id="SVC94327.1"/>
    </source>
</evidence>
<sequence length="49" mass="5675">AFKEVLYRRGVIASPTIRSPGKKHLDKYDMHELDTLLASIDDLMTWKTL</sequence>
<accession>A0A382RB17</accession>
<reference evidence="1" key="1">
    <citation type="submission" date="2018-05" db="EMBL/GenBank/DDBJ databases">
        <authorList>
            <person name="Lanie J.A."/>
            <person name="Ng W.-L."/>
            <person name="Kazmierczak K.M."/>
            <person name="Andrzejewski T.M."/>
            <person name="Davidsen T.M."/>
            <person name="Wayne K.J."/>
            <person name="Tettelin H."/>
            <person name="Glass J.I."/>
            <person name="Rusch D."/>
            <person name="Podicherti R."/>
            <person name="Tsui H.-C.T."/>
            <person name="Winkler M.E."/>
        </authorList>
    </citation>
    <scope>NUCLEOTIDE SEQUENCE</scope>
</reference>